<dbReference type="PANTHER" id="PTHR16166">
    <property type="entry name" value="VACUOLAR PROTEIN SORTING-ASSOCIATED PROTEIN VPS13"/>
    <property type="match status" value="1"/>
</dbReference>
<feature type="domain" description="Vacuolar protein sorting-associated protein 13 VPS13 adaptor binding" evidence="1">
    <location>
        <begin position="136"/>
        <end position="274"/>
    </location>
</feature>
<reference evidence="2 3" key="1">
    <citation type="submission" date="2023-01" db="EMBL/GenBank/DDBJ databases">
        <authorList>
            <person name="Kreplak J."/>
        </authorList>
    </citation>
    <scope>NUCLEOTIDE SEQUENCE [LARGE SCALE GENOMIC DNA]</scope>
</reference>
<dbReference type="EMBL" id="OX451735">
    <property type="protein sequence ID" value="CAI8593685.1"/>
    <property type="molecule type" value="Genomic_DNA"/>
</dbReference>
<dbReference type="InterPro" id="IPR026847">
    <property type="entry name" value="VPS13"/>
</dbReference>
<proteinExistence type="predicted"/>
<evidence type="ECO:0000313" key="3">
    <source>
        <dbReference type="Proteomes" id="UP001157006"/>
    </source>
</evidence>
<dbReference type="GO" id="GO:0006623">
    <property type="term" value="P:protein targeting to vacuole"/>
    <property type="evidence" value="ECO:0007669"/>
    <property type="project" value="TreeGrafter"/>
</dbReference>
<dbReference type="InterPro" id="IPR009543">
    <property type="entry name" value="VPS13_VAB"/>
</dbReference>
<gene>
    <name evidence="2" type="ORF">VFH_I104160</name>
</gene>
<sequence>MEPSSHLNNHTISCRKDGIPDSSSFLSNSALFGNYRGNLGRQQRKSNSTVQSSSFGILKRTLSSRVQSTWKYSGSCNNVHEKVVPCMYSPSPSSPVNDVLVKPSGSSTICVPQLASNSAFILAVTSISVAEPFVGRTNAISFQPRYVISNACSKEIIYKQKGTDVTFYLGIGEHAHLHWTDTSRELLVSICYNETGWQWSGSFLPDHLGDTQLKMRNFVFGTSSMIRVEVQNADISMGDEKIIGNVKGNSGTNLILLSDDDTGYMPYRIDNFSKEVCL</sequence>
<dbReference type="GO" id="GO:0045053">
    <property type="term" value="P:protein retention in Golgi apparatus"/>
    <property type="evidence" value="ECO:0007669"/>
    <property type="project" value="TreeGrafter"/>
</dbReference>
<dbReference type="Proteomes" id="UP001157006">
    <property type="component" value="Chromosome 1S"/>
</dbReference>
<protein>
    <recommendedName>
        <fullName evidence="1">Vacuolar protein sorting-associated protein 13 VPS13 adaptor binding domain-containing protein</fullName>
    </recommendedName>
</protein>
<name>A0AAV0ZBA1_VICFA</name>
<dbReference type="AlphaFoldDB" id="A0AAV0ZBA1"/>
<accession>A0AAV0ZBA1</accession>
<evidence type="ECO:0000313" key="2">
    <source>
        <dbReference type="EMBL" id="CAI8593685.1"/>
    </source>
</evidence>
<evidence type="ECO:0000259" key="1">
    <source>
        <dbReference type="Pfam" id="PF25036"/>
    </source>
</evidence>
<dbReference type="Pfam" id="PF25036">
    <property type="entry name" value="VPS13_VAB"/>
    <property type="match status" value="1"/>
</dbReference>
<keyword evidence="3" id="KW-1185">Reference proteome</keyword>
<organism evidence="2 3">
    <name type="scientific">Vicia faba</name>
    <name type="common">Broad bean</name>
    <name type="synonym">Faba vulgaris</name>
    <dbReference type="NCBI Taxonomy" id="3906"/>
    <lineage>
        <taxon>Eukaryota</taxon>
        <taxon>Viridiplantae</taxon>
        <taxon>Streptophyta</taxon>
        <taxon>Embryophyta</taxon>
        <taxon>Tracheophyta</taxon>
        <taxon>Spermatophyta</taxon>
        <taxon>Magnoliopsida</taxon>
        <taxon>eudicotyledons</taxon>
        <taxon>Gunneridae</taxon>
        <taxon>Pentapetalae</taxon>
        <taxon>rosids</taxon>
        <taxon>fabids</taxon>
        <taxon>Fabales</taxon>
        <taxon>Fabaceae</taxon>
        <taxon>Papilionoideae</taxon>
        <taxon>50 kb inversion clade</taxon>
        <taxon>NPAAA clade</taxon>
        <taxon>Hologalegina</taxon>
        <taxon>IRL clade</taxon>
        <taxon>Fabeae</taxon>
        <taxon>Vicia</taxon>
    </lineage>
</organism>
<dbReference type="PANTHER" id="PTHR16166:SF143">
    <property type="entry name" value="PROTEIN SORTING-ASSOCIATED PROTEIN, PUTATIVE (DUF1162)-RELATED"/>
    <property type="match status" value="1"/>
</dbReference>